<evidence type="ECO:0000256" key="11">
    <source>
        <dbReference type="PROSITE-ProRule" id="PRU00433"/>
    </source>
</evidence>
<keyword evidence="6 13" id="KW-0679">Respiratory chain</keyword>
<dbReference type="GO" id="GO:0010336">
    <property type="term" value="P:gibberellic acid homeostasis"/>
    <property type="evidence" value="ECO:0007669"/>
    <property type="project" value="UniProtKB-ARBA"/>
</dbReference>
<dbReference type="SUPFAM" id="SSF46626">
    <property type="entry name" value="Cytochrome c"/>
    <property type="match status" value="1"/>
</dbReference>
<comment type="function">
    <text evidence="1 13">Electron carrier protein. The oxidized form of the cytochrome c heme group can accept an electron from the heme group of the cytochrome c1 subunit of cytochrome reductase. Cytochrome c then transfers this electron to the cytochrome oxidase complex, the final protein carrier in the mitochondrial electron-transport chain.</text>
</comment>
<dbReference type="InterPro" id="IPR009056">
    <property type="entry name" value="Cyt_c-like_dom"/>
</dbReference>
<organism evidence="16 17">
    <name type="scientific">Riccia sorocarpa</name>
    <dbReference type="NCBI Taxonomy" id="122646"/>
    <lineage>
        <taxon>Eukaryota</taxon>
        <taxon>Viridiplantae</taxon>
        <taxon>Streptophyta</taxon>
        <taxon>Embryophyta</taxon>
        <taxon>Marchantiophyta</taxon>
        <taxon>Marchantiopsida</taxon>
        <taxon>Marchantiidae</taxon>
        <taxon>Marchantiales</taxon>
        <taxon>Ricciaceae</taxon>
        <taxon>Riccia</taxon>
    </lineage>
</organism>
<dbReference type="Pfam" id="PF00034">
    <property type="entry name" value="Cytochrom_C"/>
    <property type="match status" value="1"/>
</dbReference>
<comment type="subcellular location">
    <subcellularLocation>
        <location evidence="2">Mitochondrion intermembrane space</location>
    </subcellularLocation>
</comment>
<keyword evidence="4 13" id="KW-0813">Transport</keyword>
<comment type="caution">
    <text evidence="16">The sequence shown here is derived from an EMBL/GenBank/DDBJ whole genome shotgun (WGS) entry which is preliminary data.</text>
</comment>
<dbReference type="Gene3D" id="1.10.760.10">
    <property type="entry name" value="Cytochrome c-like domain"/>
    <property type="match status" value="1"/>
</dbReference>
<dbReference type="PANTHER" id="PTHR11961">
    <property type="entry name" value="CYTOCHROME C"/>
    <property type="match status" value="1"/>
</dbReference>
<evidence type="ECO:0000256" key="10">
    <source>
        <dbReference type="ARBA" id="ARBA00023128"/>
    </source>
</evidence>
<keyword evidence="17" id="KW-1185">Reference proteome</keyword>
<evidence type="ECO:0000313" key="17">
    <source>
        <dbReference type="Proteomes" id="UP001633002"/>
    </source>
</evidence>
<evidence type="ECO:0000256" key="2">
    <source>
        <dbReference type="ARBA" id="ARBA00004569"/>
    </source>
</evidence>
<dbReference type="GO" id="GO:0005758">
    <property type="term" value="C:mitochondrial intermembrane space"/>
    <property type="evidence" value="ECO:0007669"/>
    <property type="project" value="UniProtKB-SubCell"/>
</dbReference>
<dbReference type="PRINTS" id="PR00604">
    <property type="entry name" value="CYTCHRMECIAB"/>
</dbReference>
<dbReference type="AlphaFoldDB" id="A0ABD3I2A5"/>
<evidence type="ECO:0000259" key="15">
    <source>
        <dbReference type="PROSITE" id="PS51007"/>
    </source>
</evidence>
<keyword evidence="5 11" id="KW-0349">Heme</keyword>
<dbReference type="GO" id="GO:0046872">
    <property type="term" value="F:metal ion binding"/>
    <property type="evidence" value="ECO:0007669"/>
    <property type="project" value="UniProtKB-KW"/>
</dbReference>
<evidence type="ECO:0000256" key="1">
    <source>
        <dbReference type="ARBA" id="ARBA00002555"/>
    </source>
</evidence>
<reference evidence="16 17" key="1">
    <citation type="submission" date="2024-09" db="EMBL/GenBank/DDBJ databases">
        <title>Chromosome-scale assembly of Riccia sorocarpa.</title>
        <authorList>
            <person name="Paukszto L."/>
        </authorList>
    </citation>
    <scope>NUCLEOTIDE SEQUENCE [LARGE SCALE GENOMIC DNA]</scope>
    <source>
        <strain evidence="16">LP-2024</strain>
        <tissue evidence="16">Aerial parts of the thallus</tissue>
    </source>
</reference>
<evidence type="ECO:0000256" key="6">
    <source>
        <dbReference type="ARBA" id="ARBA00022660"/>
    </source>
</evidence>
<evidence type="ECO:0000256" key="4">
    <source>
        <dbReference type="ARBA" id="ARBA00022448"/>
    </source>
</evidence>
<keyword evidence="9 11" id="KW-0408">Iron</keyword>
<dbReference type="EMBL" id="JBJQOH010000002">
    <property type="protein sequence ID" value="KAL3696595.1"/>
    <property type="molecule type" value="Genomic_DNA"/>
</dbReference>
<comment type="PTM">
    <text evidence="13">Binds 1 heme group per subunit.</text>
</comment>
<feature type="domain" description="Cytochrome c" evidence="15">
    <location>
        <begin position="10"/>
        <end position="111"/>
    </location>
</feature>
<evidence type="ECO:0000313" key="16">
    <source>
        <dbReference type="EMBL" id="KAL3696595.1"/>
    </source>
</evidence>
<name>A0ABD3I2A5_9MARC</name>
<keyword evidence="10 13" id="KW-0496">Mitochondrion</keyword>
<dbReference type="InterPro" id="IPR002327">
    <property type="entry name" value="Cyt_c_1A/1B"/>
</dbReference>
<proteinExistence type="inferred from homology"/>
<dbReference type="FunFam" id="1.10.760.10:FF:000001">
    <property type="entry name" value="Cytochrome c iso-1"/>
    <property type="match status" value="1"/>
</dbReference>
<gene>
    <name evidence="16" type="ORF">R1sor_010671</name>
</gene>
<sequence>MSTFVEAPAGDAQSGEKLFKSKCSFCHTLEKGGAHKMGPNLAGLLGKKAGQAAGYDYSVANKNSEVVWSEDTLYEYLLNPKEYMPGTKKPFHGVKKEQDRADLIAYLKKNAKGSEDAKLSEAGQQRLELKPLR</sequence>
<dbReference type="Proteomes" id="UP001633002">
    <property type="component" value="Unassembled WGS sequence"/>
</dbReference>
<evidence type="ECO:0000256" key="13">
    <source>
        <dbReference type="RuleBase" id="RU004427"/>
    </source>
</evidence>
<dbReference type="InterPro" id="IPR036909">
    <property type="entry name" value="Cyt_c-like_dom_sf"/>
</dbReference>
<evidence type="ECO:0000256" key="12">
    <source>
        <dbReference type="RuleBase" id="RU004426"/>
    </source>
</evidence>
<keyword evidence="7 11" id="KW-0479">Metal-binding</keyword>
<keyword evidence="8 13" id="KW-0249">Electron transport</keyword>
<evidence type="ECO:0000256" key="3">
    <source>
        <dbReference type="ARBA" id="ARBA00006488"/>
    </source>
</evidence>
<evidence type="ECO:0000256" key="14">
    <source>
        <dbReference type="SAM" id="MobiDB-lite"/>
    </source>
</evidence>
<evidence type="ECO:0000256" key="9">
    <source>
        <dbReference type="ARBA" id="ARBA00023004"/>
    </source>
</evidence>
<evidence type="ECO:0000256" key="8">
    <source>
        <dbReference type="ARBA" id="ARBA00022982"/>
    </source>
</evidence>
<protein>
    <recommendedName>
        <fullName evidence="15">Cytochrome c domain-containing protein</fullName>
    </recommendedName>
</protein>
<comment type="similarity">
    <text evidence="3 12">Belongs to the cytochrome c family.</text>
</comment>
<dbReference type="PROSITE" id="PS51007">
    <property type="entry name" value="CYTC"/>
    <property type="match status" value="1"/>
</dbReference>
<accession>A0ABD3I2A5</accession>
<feature type="region of interest" description="Disordered" evidence="14">
    <location>
        <begin position="113"/>
        <end position="133"/>
    </location>
</feature>
<evidence type="ECO:0000256" key="5">
    <source>
        <dbReference type="ARBA" id="ARBA00022617"/>
    </source>
</evidence>
<evidence type="ECO:0000256" key="7">
    <source>
        <dbReference type="ARBA" id="ARBA00022723"/>
    </source>
</evidence>